<dbReference type="InterPro" id="IPR043128">
    <property type="entry name" value="Rev_trsase/Diguanyl_cyclase"/>
</dbReference>
<dbReference type="SUPFAM" id="SSF100879">
    <property type="entry name" value="Lesion bypass DNA polymerase (Y-family), little finger domain"/>
    <property type="match status" value="1"/>
</dbReference>
<evidence type="ECO:0000256" key="13">
    <source>
        <dbReference type="ARBA" id="ARBA00023204"/>
    </source>
</evidence>
<accession>A0A0W0UIF4</accession>
<dbReference type="Pfam" id="PF21999">
    <property type="entry name" value="IMS_HHH_1"/>
    <property type="match status" value="1"/>
</dbReference>
<dbReference type="HAMAP" id="MF_01113">
    <property type="entry name" value="DNApol_IV"/>
    <property type="match status" value="1"/>
</dbReference>
<feature type="binding site" evidence="15">
    <location>
        <position position="111"/>
    </location>
    <ligand>
        <name>Mg(2+)</name>
        <dbReference type="ChEBI" id="CHEBI:18420"/>
    </ligand>
</feature>
<dbReference type="Pfam" id="PF00817">
    <property type="entry name" value="IMS"/>
    <property type="match status" value="1"/>
</dbReference>
<keyword evidence="7 15" id="KW-0235">DNA replication</keyword>
<dbReference type="GO" id="GO:0000287">
    <property type="term" value="F:magnesium ion binding"/>
    <property type="evidence" value="ECO:0007669"/>
    <property type="project" value="UniProtKB-UniRule"/>
</dbReference>
<dbReference type="GO" id="GO:0003684">
    <property type="term" value="F:damaged DNA binding"/>
    <property type="evidence" value="ECO:0007669"/>
    <property type="project" value="InterPro"/>
</dbReference>
<keyword evidence="13 15" id="KW-0234">DNA repair</keyword>
<dbReference type="GO" id="GO:0006261">
    <property type="term" value="P:DNA-templated DNA replication"/>
    <property type="evidence" value="ECO:0007669"/>
    <property type="project" value="UniProtKB-UniRule"/>
</dbReference>
<dbReference type="NCBIfam" id="NF002677">
    <property type="entry name" value="PRK02406.1"/>
    <property type="match status" value="1"/>
</dbReference>
<dbReference type="EMBL" id="LYOZ01000001">
    <property type="protein sequence ID" value="OCH99372.1"/>
    <property type="molecule type" value="Genomic_DNA"/>
</dbReference>
<keyword evidence="12 15" id="KW-0238">DNA-binding</keyword>
<keyword evidence="9 15" id="KW-0227">DNA damage</keyword>
<dbReference type="Pfam" id="PF11799">
    <property type="entry name" value="IMS_C"/>
    <property type="match status" value="1"/>
</dbReference>
<evidence type="ECO:0000256" key="9">
    <source>
        <dbReference type="ARBA" id="ARBA00022763"/>
    </source>
</evidence>
<comment type="caution">
    <text evidence="17">The sequence shown here is derived from an EMBL/GenBank/DDBJ whole genome shotgun (WGS) entry which is preliminary data.</text>
</comment>
<sequence length="359" mass="40681">MEIDSKTKPRKIIHVDMDCFYAGIEIRDNPSLATKPVAVGGASNQRGVLCTCNYIARQYGVRSAMPTAIAYRHCPDLIVLPVNMPKYRQISESIHRIFKEFTELVEPLALDEAFLDVSESSLYRGSATWIAEAIRNKIWQKEQLTASAGVAPNKFLAKIASGWNKPNGVFVIRPEQILSFVSQLPVTKLFGVGKVTAKKLQHMNLHTGADLQRLSLPTLINHFGKLGENLYYQSRGIDNRPVQPNRERKSLSVETTLLENINNVELATAIITELYDKLLKRIRLLTPDLDIKNQYIKIKFHDFKLATAEVKSTKPELDKFYNLFYKIRNETTKSIRLLGLGVHFSSNNKSVSFIQQSLF</sequence>
<keyword evidence="8 15" id="KW-0479">Metal-binding</keyword>
<dbReference type="InterPro" id="IPR050116">
    <property type="entry name" value="DNA_polymerase-Y"/>
</dbReference>
<evidence type="ECO:0000256" key="4">
    <source>
        <dbReference type="ARBA" id="ARBA00022490"/>
    </source>
</evidence>
<dbReference type="OrthoDB" id="9808813at2"/>
<keyword evidence="4 15" id="KW-0963">Cytoplasm</keyword>
<keyword evidence="5 15" id="KW-0808">Transferase</keyword>
<dbReference type="FunFam" id="1.10.150.20:FF:000019">
    <property type="entry name" value="DNA polymerase IV"/>
    <property type="match status" value="1"/>
</dbReference>
<proteinExistence type="inferred from homology"/>
<comment type="catalytic activity">
    <reaction evidence="14 15">
        <text>DNA(n) + a 2'-deoxyribonucleoside 5'-triphosphate = DNA(n+1) + diphosphate</text>
        <dbReference type="Rhea" id="RHEA:22508"/>
        <dbReference type="Rhea" id="RHEA-COMP:17339"/>
        <dbReference type="Rhea" id="RHEA-COMP:17340"/>
        <dbReference type="ChEBI" id="CHEBI:33019"/>
        <dbReference type="ChEBI" id="CHEBI:61560"/>
        <dbReference type="ChEBI" id="CHEBI:173112"/>
        <dbReference type="EC" id="2.7.7.7"/>
    </reaction>
</comment>
<feature type="active site" evidence="15">
    <location>
        <position position="112"/>
    </location>
</feature>
<feature type="binding site" evidence="15">
    <location>
        <position position="16"/>
    </location>
    <ligand>
        <name>Mg(2+)</name>
        <dbReference type="ChEBI" id="CHEBI:18420"/>
    </ligand>
</feature>
<reference evidence="18 20" key="2">
    <citation type="submission" date="2016-05" db="EMBL/GenBank/DDBJ databases">
        <authorList>
            <person name="Prochazka B."/>
            <person name="Indra A."/>
            <person name="Hasenberger P."/>
            <person name="Blaschitz M."/>
            <person name="Wagner L."/>
            <person name="Wewalka G."/>
            <person name="Sorschag S."/>
            <person name="Schmid D."/>
            <person name="Ruppitsch W."/>
        </authorList>
    </citation>
    <scope>NUCLEOTIDE SEQUENCE [LARGE SCALE GENOMIC DNA]</scope>
    <source>
        <strain evidence="18 20">974010_12</strain>
    </source>
</reference>
<dbReference type="InterPro" id="IPR036775">
    <property type="entry name" value="DNA_pol_Y-fam_lit_finger_sf"/>
</dbReference>
<dbReference type="Gene3D" id="3.30.70.270">
    <property type="match status" value="1"/>
</dbReference>
<dbReference type="Gene3D" id="3.30.1490.100">
    <property type="entry name" value="DNA polymerase, Y-family, little finger domain"/>
    <property type="match status" value="1"/>
</dbReference>
<evidence type="ECO:0000256" key="15">
    <source>
        <dbReference type="HAMAP-Rule" id="MF_01113"/>
    </source>
</evidence>
<evidence type="ECO:0000256" key="14">
    <source>
        <dbReference type="ARBA" id="ARBA00049244"/>
    </source>
</evidence>
<dbReference type="EMBL" id="LNYG01000013">
    <property type="protein sequence ID" value="KTD07626.1"/>
    <property type="molecule type" value="Genomic_DNA"/>
</dbReference>
<dbReference type="STRING" id="455.Ljam_1821"/>
<evidence type="ECO:0000256" key="3">
    <source>
        <dbReference type="ARBA" id="ARBA00022457"/>
    </source>
</evidence>
<dbReference type="GO" id="GO:0042276">
    <property type="term" value="P:error-prone translesion synthesis"/>
    <property type="evidence" value="ECO:0007669"/>
    <property type="project" value="TreeGrafter"/>
</dbReference>
<evidence type="ECO:0000256" key="6">
    <source>
        <dbReference type="ARBA" id="ARBA00022695"/>
    </source>
</evidence>
<dbReference type="Proteomes" id="UP000093336">
    <property type="component" value="Unassembled WGS sequence"/>
</dbReference>
<comment type="similarity">
    <text evidence="2 15">Belongs to the DNA polymerase type-Y family.</text>
</comment>
<gene>
    <name evidence="17" type="primary">dinP</name>
    <name evidence="15" type="synonym">dinB</name>
    <name evidence="18" type="ORF">A8135_06705</name>
    <name evidence="17" type="ORF">Ljam_1821</name>
</gene>
<evidence type="ECO:0000256" key="12">
    <source>
        <dbReference type="ARBA" id="ARBA00023125"/>
    </source>
</evidence>
<evidence type="ECO:0000256" key="8">
    <source>
        <dbReference type="ARBA" id="ARBA00022723"/>
    </source>
</evidence>
<dbReference type="GO" id="GO:0006281">
    <property type="term" value="P:DNA repair"/>
    <property type="evidence" value="ECO:0007669"/>
    <property type="project" value="UniProtKB-UniRule"/>
</dbReference>
<organism evidence="17 19">
    <name type="scientific">Legionella jamestowniensis</name>
    <dbReference type="NCBI Taxonomy" id="455"/>
    <lineage>
        <taxon>Bacteria</taxon>
        <taxon>Pseudomonadati</taxon>
        <taxon>Pseudomonadota</taxon>
        <taxon>Gammaproteobacteria</taxon>
        <taxon>Legionellales</taxon>
        <taxon>Legionellaceae</taxon>
        <taxon>Legionella</taxon>
    </lineage>
</organism>
<comment type="cofactor">
    <cofactor evidence="15">
        <name>Mg(2+)</name>
        <dbReference type="ChEBI" id="CHEBI:18420"/>
    </cofactor>
    <text evidence="15">Binds 2 magnesium ions per subunit.</text>
</comment>
<dbReference type="RefSeq" id="WP_058449731.1">
    <property type="nucleotide sequence ID" value="NZ_CAAAJF010000002.1"/>
</dbReference>
<dbReference type="InterPro" id="IPR053848">
    <property type="entry name" value="IMS_HHH_1"/>
</dbReference>
<dbReference type="GO" id="GO:0003887">
    <property type="term" value="F:DNA-directed DNA polymerase activity"/>
    <property type="evidence" value="ECO:0007669"/>
    <property type="project" value="UniProtKB-UniRule"/>
</dbReference>
<comment type="subcellular location">
    <subcellularLocation>
        <location evidence="1 15">Cytoplasm</location>
    </subcellularLocation>
</comment>
<reference evidence="17 19" key="1">
    <citation type="submission" date="2015-11" db="EMBL/GenBank/DDBJ databases">
        <title>Genomic analysis of 38 Legionella species identifies large and diverse effector repertoires.</title>
        <authorList>
            <person name="Burstein D."/>
            <person name="Amaro F."/>
            <person name="Zusman T."/>
            <person name="Lifshitz Z."/>
            <person name="Cohen O."/>
            <person name="Gilbert J.A."/>
            <person name="Pupko T."/>
            <person name="Shuman H.A."/>
            <person name="Segal G."/>
        </authorList>
    </citation>
    <scope>NUCLEOTIDE SEQUENCE [LARGE SCALE GENOMIC DNA]</scope>
    <source>
        <strain evidence="17 19">JA-26-G1-E2</strain>
    </source>
</reference>
<dbReference type="CDD" id="cd03586">
    <property type="entry name" value="PolY_Pol_IV_kappa"/>
    <property type="match status" value="1"/>
</dbReference>
<dbReference type="InterPro" id="IPR043502">
    <property type="entry name" value="DNA/RNA_pol_sf"/>
</dbReference>
<keyword evidence="3 15" id="KW-0515">Mutator protein</keyword>
<keyword evidence="10 15" id="KW-0460">Magnesium</keyword>
<evidence type="ECO:0000256" key="10">
    <source>
        <dbReference type="ARBA" id="ARBA00022842"/>
    </source>
</evidence>
<comment type="function">
    <text evidence="15">Poorly processive, error-prone DNA polymerase involved in untargeted mutagenesis. Copies undamaged DNA at stalled replication forks, which arise in vivo from mismatched or misaligned primer ends. These misaligned primers can be extended by PolIV. Exhibits no 3'-5' exonuclease (proofreading) activity. May be involved in translesional synthesis, in conjunction with the beta clamp from PolIII.</text>
</comment>
<evidence type="ECO:0000256" key="1">
    <source>
        <dbReference type="ARBA" id="ARBA00004496"/>
    </source>
</evidence>
<feature type="site" description="Substrate discrimination" evidence="15">
    <location>
        <position position="21"/>
    </location>
</feature>
<evidence type="ECO:0000256" key="2">
    <source>
        <dbReference type="ARBA" id="ARBA00010945"/>
    </source>
</evidence>
<dbReference type="GO" id="GO:0005829">
    <property type="term" value="C:cytosol"/>
    <property type="evidence" value="ECO:0007669"/>
    <property type="project" value="TreeGrafter"/>
</dbReference>
<dbReference type="InterPro" id="IPR017961">
    <property type="entry name" value="DNA_pol_Y-fam_little_finger"/>
</dbReference>
<dbReference type="Gene3D" id="3.40.1170.60">
    <property type="match status" value="1"/>
</dbReference>
<protein>
    <recommendedName>
        <fullName evidence="15">DNA polymerase IV</fullName>
        <shortName evidence="15">Pol IV</shortName>
        <ecNumber evidence="15">2.7.7.7</ecNumber>
    </recommendedName>
</protein>
<dbReference type="GO" id="GO:0009432">
    <property type="term" value="P:SOS response"/>
    <property type="evidence" value="ECO:0007669"/>
    <property type="project" value="TreeGrafter"/>
</dbReference>
<dbReference type="PANTHER" id="PTHR11076">
    <property type="entry name" value="DNA REPAIR POLYMERASE UMUC / TRANSFERASE FAMILY MEMBER"/>
    <property type="match status" value="1"/>
</dbReference>
<keyword evidence="6 15" id="KW-0548">Nucleotidyltransferase</keyword>
<dbReference type="Gene3D" id="1.10.150.20">
    <property type="entry name" value="5' to 3' exonuclease, C-terminal subdomain"/>
    <property type="match status" value="1"/>
</dbReference>
<evidence type="ECO:0000313" key="17">
    <source>
        <dbReference type="EMBL" id="KTD07626.1"/>
    </source>
</evidence>
<evidence type="ECO:0000313" key="19">
    <source>
        <dbReference type="Proteomes" id="UP000054715"/>
    </source>
</evidence>
<dbReference type="InterPro" id="IPR001126">
    <property type="entry name" value="UmuC"/>
</dbReference>
<evidence type="ECO:0000256" key="11">
    <source>
        <dbReference type="ARBA" id="ARBA00022932"/>
    </source>
</evidence>
<dbReference type="Proteomes" id="UP000054715">
    <property type="component" value="Unassembled WGS sequence"/>
</dbReference>
<dbReference type="AlphaFoldDB" id="A0A0W0UIF4"/>
<evidence type="ECO:0000256" key="5">
    <source>
        <dbReference type="ARBA" id="ARBA00022679"/>
    </source>
</evidence>
<evidence type="ECO:0000256" key="7">
    <source>
        <dbReference type="ARBA" id="ARBA00022705"/>
    </source>
</evidence>
<dbReference type="EC" id="2.7.7.7" evidence="15"/>
<feature type="domain" description="UmuC" evidence="16">
    <location>
        <begin position="12"/>
        <end position="193"/>
    </location>
</feature>
<evidence type="ECO:0000313" key="18">
    <source>
        <dbReference type="EMBL" id="OCH99372.1"/>
    </source>
</evidence>
<keyword evidence="20" id="KW-1185">Reference proteome</keyword>
<dbReference type="SUPFAM" id="SSF56672">
    <property type="entry name" value="DNA/RNA polymerases"/>
    <property type="match status" value="1"/>
</dbReference>
<evidence type="ECO:0000259" key="16">
    <source>
        <dbReference type="PROSITE" id="PS50173"/>
    </source>
</evidence>
<dbReference type="FunFam" id="3.40.1170.60:FF:000001">
    <property type="entry name" value="DNA polymerase IV"/>
    <property type="match status" value="1"/>
</dbReference>
<name>A0A0W0UIF4_9GAMM</name>
<evidence type="ECO:0000313" key="20">
    <source>
        <dbReference type="Proteomes" id="UP000093336"/>
    </source>
</evidence>
<dbReference type="InterPro" id="IPR022880">
    <property type="entry name" value="DNApol_IV"/>
</dbReference>
<comment type="subunit">
    <text evidence="15">Monomer.</text>
</comment>
<dbReference type="PATRIC" id="fig|455.5.peg.1918"/>
<dbReference type="PROSITE" id="PS50173">
    <property type="entry name" value="UMUC"/>
    <property type="match status" value="1"/>
</dbReference>
<keyword evidence="11 15" id="KW-0239">DNA-directed DNA polymerase</keyword>
<dbReference type="PANTHER" id="PTHR11076:SF33">
    <property type="entry name" value="DNA POLYMERASE KAPPA"/>
    <property type="match status" value="1"/>
</dbReference>